<dbReference type="SUPFAM" id="SSF48576">
    <property type="entry name" value="Terpenoid synthases"/>
    <property type="match status" value="1"/>
</dbReference>
<dbReference type="GO" id="GO:0016102">
    <property type="term" value="P:diterpenoid biosynthetic process"/>
    <property type="evidence" value="ECO:0007669"/>
    <property type="project" value="InterPro"/>
</dbReference>
<feature type="domain" description="Terpene synthase N-terminal" evidence="4">
    <location>
        <begin position="66"/>
        <end position="128"/>
    </location>
</feature>
<organism evidence="6 7">
    <name type="scientific">Turnera subulata</name>
    <dbReference type="NCBI Taxonomy" id="218843"/>
    <lineage>
        <taxon>Eukaryota</taxon>
        <taxon>Viridiplantae</taxon>
        <taxon>Streptophyta</taxon>
        <taxon>Embryophyta</taxon>
        <taxon>Tracheophyta</taxon>
        <taxon>Spermatophyta</taxon>
        <taxon>Magnoliopsida</taxon>
        <taxon>eudicotyledons</taxon>
        <taxon>Gunneridae</taxon>
        <taxon>Pentapetalae</taxon>
        <taxon>rosids</taxon>
        <taxon>fabids</taxon>
        <taxon>Malpighiales</taxon>
        <taxon>Passifloraceae</taxon>
        <taxon>Turnera</taxon>
    </lineage>
</organism>
<dbReference type="InterPro" id="IPR044814">
    <property type="entry name" value="Terpene_cyclase_plant_C1"/>
</dbReference>
<dbReference type="Pfam" id="PF01397">
    <property type="entry name" value="Terpene_synth"/>
    <property type="match status" value="1"/>
</dbReference>
<keyword evidence="2" id="KW-0479">Metal-binding</keyword>
<name>A0A9Q0F1B3_9ROSI</name>
<evidence type="ECO:0008006" key="8">
    <source>
        <dbReference type="Google" id="ProtNLM"/>
    </source>
</evidence>
<dbReference type="InterPro" id="IPR005630">
    <property type="entry name" value="Terpene_synthase_metal-bd"/>
</dbReference>
<dbReference type="EMBL" id="JAKUCV010007503">
    <property type="protein sequence ID" value="KAJ4823211.1"/>
    <property type="molecule type" value="Genomic_DNA"/>
</dbReference>
<evidence type="ECO:0000313" key="7">
    <source>
        <dbReference type="Proteomes" id="UP001141552"/>
    </source>
</evidence>
<dbReference type="PANTHER" id="PTHR31225:SF113">
    <property type="entry name" value="TERPENE SYNTHASE 3-RELATED"/>
    <property type="match status" value="1"/>
</dbReference>
<dbReference type="Proteomes" id="UP001141552">
    <property type="component" value="Unassembled WGS sequence"/>
</dbReference>
<dbReference type="InterPro" id="IPR036965">
    <property type="entry name" value="Terpene_synth_N_sf"/>
</dbReference>
<gene>
    <name evidence="6" type="ORF">Tsubulata_007571</name>
</gene>
<dbReference type="OrthoDB" id="1877784at2759"/>
<dbReference type="CDD" id="cd00684">
    <property type="entry name" value="Terpene_cyclase_plant_C1"/>
    <property type="match status" value="1"/>
</dbReference>
<dbReference type="Gene3D" id="1.50.10.130">
    <property type="entry name" value="Terpene synthase, N-terminal domain"/>
    <property type="match status" value="1"/>
</dbReference>
<dbReference type="SFLD" id="SFLDG01019">
    <property type="entry name" value="Terpene_Cyclase_Like_1_C_Termi"/>
    <property type="match status" value="1"/>
</dbReference>
<dbReference type="SFLD" id="SFLDS00005">
    <property type="entry name" value="Isoprenoid_Synthase_Type_I"/>
    <property type="match status" value="1"/>
</dbReference>
<feature type="non-terminal residue" evidence="6">
    <location>
        <position position="1"/>
    </location>
</feature>
<evidence type="ECO:0000259" key="5">
    <source>
        <dbReference type="Pfam" id="PF03936"/>
    </source>
</evidence>
<dbReference type="GO" id="GO:0000287">
    <property type="term" value="F:magnesium ion binding"/>
    <property type="evidence" value="ECO:0007669"/>
    <property type="project" value="InterPro"/>
</dbReference>
<dbReference type="GO" id="GO:0010333">
    <property type="term" value="F:terpene synthase activity"/>
    <property type="evidence" value="ECO:0007669"/>
    <property type="project" value="InterPro"/>
</dbReference>
<comment type="cofactor">
    <cofactor evidence="1">
        <name>Mg(2+)</name>
        <dbReference type="ChEBI" id="CHEBI:18420"/>
    </cofactor>
</comment>
<dbReference type="AlphaFoldDB" id="A0A9Q0F1B3"/>
<dbReference type="Gene3D" id="1.10.600.10">
    <property type="entry name" value="Farnesyl Diphosphate Synthase"/>
    <property type="match status" value="1"/>
</dbReference>
<keyword evidence="7" id="KW-1185">Reference proteome</keyword>
<dbReference type="GO" id="GO:0120251">
    <property type="term" value="P:hydrocarbon biosynthetic process"/>
    <property type="evidence" value="ECO:0007669"/>
    <property type="project" value="UniProtKB-ARBA"/>
</dbReference>
<reference evidence="6" key="1">
    <citation type="submission" date="2022-02" db="EMBL/GenBank/DDBJ databases">
        <authorList>
            <person name="Henning P.M."/>
            <person name="McCubbin A.G."/>
            <person name="Shore J.S."/>
        </authorList>
    </citation>
    <scope>NUCLEOTIDE SEQUENCE</scope>
    <source>
        <strain evidence="6">F60SS</strain>
        <tissue evidence="6">Leaves</tissue>
    </source>
</reference>
<evidence type="ECO:0000259" key="4">
    <source>
        <dbReference type="Pfam" id="PF01397"/>
    </source>
</evidence>
<dbReference type="InterPro" id="IPR001906">
    <property type="entry name" value="Terpene_synth_N"/>
</dbReference>
<protein>
    <recommendedName>
        <fullName evidence="8">(+)-delta-cadinene synthase</fullName>
    </recommendedName>
</protein>
<dbReference type="InterPro" id="IPR008949">
    <property type="entry name" value="Isoprenoid_synthase_dom_sf"/>
</dbReference>
<sequence length="474" mass="54007">AWIEGAKELKHAVSEKLTKACRYNSGKTQVDRRSDETWHRTSLPLLSDFASSGNMATMFPVDEIWGKFKDNLIKDSQGLLSLYEASYLGMHGETILDEAQEFTKAHLKSLMSTQILASPLSEQVSRALQRPLHRTPAKIEQLHYISVYEKEDAHNEAVLRLAKLDFNIVQNVYQEEIRNYEYNSDGTDRDACNYVGQVVDRIGFGKKAAAFPEPQLSFSRRIISKGALIFTIVDDLYDSYATLDELELFTHAFQRWDTSMEGLQAVVDFVEEIKEETTKMGRPYCAEYVKEAINDNLRTYLREARWCKRCYVPTLEEYRENGGVSTGLPSLTFQSFGGLEDVSEEVFHWLVSEPKILTASADHCRLMDDIAGHEVEQKRGDHVASSVECYMAQHGASKEEARDAIKKFIEADWKYLNEEVFKEAGTIPKRVLTIFLRYARLMDELYGGDFDGYTNATTTTKDMMAALLVHPLPV</sequence>
<evidence type="ECO:0000313" key="6">
    <source>
        <dbReference type="EMBL" id="KAJ4823211.1"/>
    </source>
</evidence>
<dbReference type="SUPFAM" id="SSF48239">
    <property type="entry name" value="Terpenoid cyclases/Protein prenyltransferases"/>
    <property type="match status" value="1"/>
</dbReference>
<accession>A0A9Q0F1B3</accession>
<evidence type="ECO:0000256" key="3">
    <source>
        <dbReference type="ARBA" id="ARBA00022842"/>
    </source>
</evidence>
<dbReference type="InterPro" id="IPR008930">
    <property type="entry name" value="Terpenoid_cyclase/PrenylTrfase"/>
</dbReference>
<dbReference type="Pfam" id="PF03936">
    <property type="entry name" value="Terpene_synth_C"/>
    <property type="match status" value="1"/>
</dbReference>
<evidence type="ECO:0000256" key="1">
    <source>
        <dbReference type="ARBA" id="ARBA00001946"/>
    </source>
</evidence>
<dbReference type="PANTHER" id="PTHR31225">
    <property type="entry name" value="OS04G0344100 PROTEIN-RELATED"/>
    <property type="match status" value="1"/>
</dbReference>
<dbReference type="InterPro" id="IPR034741">
    <property type="entry name" value="Terpene_cyclase-like_1_C"/>
</dbReference>
<keyword evidence="3" id="KW-0460">Magnesium</keyword>
<dbReference type="InterPro" id="IPR050148">
    <property type="entry name" value="Terpene_synthase-like"/>
</dbReference>
<feature type="non-terminal residue" evidence="6">
    <location>
        <position position="474"/>
    </location>
</feature>
<reference evidence="6" key="2">
    <citation type="journal article" date="2023" name="Plants (Basel)">
        <title>Annotation of the Turnera subulata (Passifloraceae) Draft Genome Reveals the S-Locus Evolved after the Divergence of Turneroideae from Passifloroideae in a Stepwise Manner.</title>
        <authorList>
            <person name="Henning P.M."/>
            <person name="Roalson E.H."/>
            <person name="Mir W."/>
            <person name="McCubbin A.G."/>
            <person name="Shore J.S."/>
        </authorList>
    </citation>
    <scope>NUCLEOTIDE SEQUENCE</scope>
    <source>
        <strain evidence="6">F60SS</strain>
    </source>
</reference>
<evidence type="ECO:0000256" key="2">
    <source>
        <dbReference type="ARBA" id="ARBA00022723"/>
    </source>
</evidence>
<comment type="caution">
    <text evidence="6">The sequence shown here is derived from an EMBL/GenBank/DDBJ whole genome shotgun (WGS) entry which is preliminary data.</text>
</comment>
<proteinExistence type="predicted"/>
<feature type="domain" description="Terpene synthase metal-binding" evidence="5">
    <location>
        <begin position="208"/>
        <end position="414"/>
    </location>
</feature>